<evidence type="ECO:0000256" key="6">
    <source>
        <dbReference type="ARBA" id="ARBA00022679"/>
    </source>
</evidence>
<dbReference type="AlphaFoldDB" id="A0A1E3BPK5"/>
<keyword evidence="9" id="KW-0443">Lipid metabolism</keyword>
<evidence type="ECO:0000256" key="9">
    <source>
        <dbReference type="ARBA" id="ARBA00023098"/>
    </source>
</evidence>
<keyword evidence="13" id="KW-1185">Reference proteome</keyword>
<dbReference type="GO" id="GO:0004758">
    <property type="term" value="F:serine C-palmitoyltransferase activity"/>
    <property type="evidence" value="ECO:0007669"/>
    <property type="project" value="TreeGrafter"/>
</dbReference>
<keyword evidence="8" id="KW-0746">Sphingolipid metabolism</keyword>
<feature type="domain" description="Aminotransferase class I/classII large" evidence="11">
    <location>
        <begin position="123"/>
        <end position="455"/>
    </location>
</feature>
<dbReference type="VEuPathDB" id="FungiDB:SI65_00447"/>
<keyword evidence="6" id="KW-0808">Transferase</keyword>
<name>A0A1E3BPK5_ASPCR</name>
<dbReference type="InterPro" id="IPR015422">
    <property type="entry name" value="PyrdxlP-dep_Trfase_small"/>
</dbReference>
<proteinExistence type="inferred from homology"/>
<dbReference type="Gene3D" id="3.40.640.10">
    <property type="entry name" value="Type I PLP-dependent aspartate aminotransferase-like (Major domain)"/>
    <property type="match status" value="1"/>
</dbReference>
<comment type="caution">
    <text evidence="12">The sequence shown here is derived from an EMBL/GenBank/DDBJ whole genome shotgun (WGS) entry which is preliminary data.</text>
</comment>
<dbReference type="InterPro" id="IPR015421">
    <property type="entry name" value="PyrdxlP-dep_Trfase_major"/>
</dbReference>
<evidence type="ECO:0000256" key="2">
    <source>
        <dbReference type="ARBA" id="ARBA00004760"/>
    </source>
</evidence>
<keyword evidence="10" id="KW-0012">Acyltransferase</keyword>
<dbReference type="STRING" id="573508.A0A1E3BPK5"/>
<evidence type="ECO:0000256" key="7">
    <source>
        <dbReference type="ARBA" id="ARBA00022898"/>
    </source>
</evidence>
<dbReference type="GO" id="GO:0016020">
    <property type="term" value="C:membrane"/>
    <property type="evidence" value="ECO:0007669"/>
    <property type="project" value="GOC"/>
</dbReference>
<evidence type="ECO:0000256" key="5">
    <source>
        <dbReference type="ARBA" id="ARBA00013220"/>
    </source>
</evidence>
<dbReference type="GO" id="GO:0046512">
    <property type="term" value="P:sphingosine biosynthetic process"/>
    <property type="evidence" value="ECO:0007669"/>
    <property type="project" value="TreeGrafter"/>
</dbReference>
<dbReference type="InterPro" id="IPR050087">
    <property type="entry name" value="AON_synthase_class-II"/>
</dbReference>
<dbReference type="PANTHER" id="PTHR13693:SF2">
    <property type="entry name" value="SERINE PALMITOYLTRANSFERASE 1"/>
    <property type="match status" value="1"/>
</dbReference>
<dbReference type="Proteomes" id="UP000094569">
    <property type="component" value="Unassembled WGS sequence"/>
</dbReference>
<comment type="pathway">
    <text evidence="2">Lipid metabolism; sphingolipid metabolism.</text>
</comment>
<keyword evidence="7" id="KW-0663">Pyridoxal phosphate</keyword>
<reference evidence="12 13" key="1">
    <citation type="journal article" date="2016" name="BMC Genomics">
        <title>Comparative genomic and transcriptomic analyses of the Fuzhuan brick tea-fermentation fungus Aspergillus cristatus.</title>
        <authorList>
            <person name="Ge Y."/>
            <person name="Wang Y."/>
            <person name="Liu Y."/>
            <person name="Tan Y."/>
            <person name="Ren X."/>
            <person name="Zhang X."/>
            <person name="Hyde K.D."/>
            <person name="Liu Y."/>
            <person name="Liu Z."/>
        </authorList>
    </citation>
    <scope>NUCLEOTIDE SEQUENCE [LARGE SCALE GENOMIC DNA]</scope>
    <source>
        <strain evidence="12 13">GZAAS20.1005</strain>
    </source>
</reference>
<comment type="similarity">
    <text evidence="4">Belongs to the class-II pyridoxal-phosphate-dependent aminotransferase family.</text>
</comment>
<dbReference type="OrthoDB" id="3168162at2759"/>
<sequence>MDIQETQRLLSEYLHELANLFHQLPGSAIFLRYVKSSYQDDPVRSMVELFLFLFAVRYLLAPKYSTKPGVVQLSDDEVDDLVDEWTPEPLVGSPTPLEEMEVEKRAVIVGPVGPKSKLSNGRTVMNLGSVNFYNFNTNESLKEKAIQTLRNYGVGPCGPRGFYGTQDVHMKTEADVASYLGTPACIIYAQAFSTISSVIPAFSKRGDIIVADKGVSFAVRKGIQISRSIVRWYEHNDMEDLERVLAKVTKEQARKPLTRRFIITEGIFESHGDMVNLPKIIELKLKYKFRLILDETWSFGVLGRTGRGVTEHQNVDAAEVDMIVGSLAGPLVAGGGFCAGSEEIVHHQRISAAAYTFSAALPAMLSTTASATINLLQSNPDIISQLREQTKVLRAQLVPRSDWVYCTSAPENPVIILPLKPEVVASKRLSFEDQQFLLQDVVDECTANGVLITRVKTLDDNFEPRQLLLPALKVCVTIGLTRKEIEKAGTVIRHAITKIVSRKK</sequence>
<evidence type="ECO:0000256" key="1">
    <source>
        <dbReference type="ARBA" id="ARBA00001933"/>
    </source>
</evidence>
<dbReference type="PANTHER" id="PTHR13693">
    <property type="entry name" value="CLASS II AMINOTRANSFERASE/8-AMINO-7-OXONONANOATE SYNTHASE"/>
    <property type="match status" value="1"/>
</dbReference>
<dbReference type="GO" id="GO:0046513">
    <property type="term" value="P:ceramide biosynthetic process"/>
    <property type="evidence" value="ECO:0007669"/>
    <property type="project" value="TreeGrafter"/>
</dbReference>
<evidence type="ECO:0000256" key="8">
    <source>
        <dbReference type="ARBA" id="ARBA00022919"/>
    </source>
</evidence>
<dbReference type="InterPro" id="IPR015424">
    <property type="entry name" value="PyrdxlP-dep_Trfase"/>
</dbReference>
<dbReference type="FunFam" id="3.40.640.10:FF:000059">
    <property type="entry name" value="Serine palmitoyl CoA transferase subunit LcbA"/>
    <property type="match status" value="1"/>
</dbReference>
<dbReference type="EC" id="2.3.1.50" evidence="5"/>
<evidence type="ECO:0000256" key="4">
    <source>
        <dbReference type="ARBA" id="ARBA00008392"/>
    </source>
</evidence>
<evidence type="ECO:0000313" key="12">
    <source>
        <dbReference type="EMBL" id="ODM22858.1"/>
    </source>
</evidence>
<dbReference type="Gene3D" id="3.90.1150.10">
    <property type="entry name" value="Aspartate Aminotransferase, domain 1"/>
    <property type="match status" value="1"/>
</dbReference>
<evidence type="ECO:0000313" key="13">
    <source>
        <dbReference type="Proteomes" id="UP000094569"/>
    </source>
</evidence>
<evidence type="ECO:0000259" key="11">
    <source>
        <dbReference type="Pfam" id="PF00155"/>
    </source>
</evidence>
<dbReference type="GO" id="GO:0030170">
    <property type="term" value="F:pyridoxal phosphate binding"/>
    <property type="evidence" value="ECO:0007669"/>
    <property type="project" value="InterPro"/>
</dbReference>
<comment type="pathway">
    <text evidence="3">Sphingolipid metabolism.</text>
</comment>
<evidence type="ECO:0000256" key="10">
    <source>
        <dbReference type="ARBA" id="ARBA00023315"/>
    </source>
</evidence>
<accession>A0A1E3BPK5</accession>
<dbReference type="EMBL" id="JXNT01000001">
    <property type="protein sequence ID" value="ODM22858.1"/>
    <property type="molecule type" value="Genomic_DNA"/>
</dbReference>
<gene>
    <name evidence="12" type="ORF">SI65_00447</name>
</gene>
<dbReference type="InterPro" id="IPR004839">
    <property type="entry name" value="Aminotransferase_I/II_large"/>
</dbReference>
<dbReference type="Pfam" id="PF00155">
    <property type="entry name" value="Aminotran_1_2"/>
    <property type="match status" value="1"/>
</dbReference>
<organism evidence="12 13">
    <name type="scientific">Aspergillus cristatus</name>
    <name type="common">Chinese Fuzhuan brick tea-fermentation fungus</name>
    <name type="synonym">Eurotium cristatum</name>
    <dbReference type="NCBI Taxonomy" id="573508"/>
    <lineage>
        <taxon>Eukaryota</taxon>
        <taxon>Fungi</taxon>
        <taxon>Dikarya</taxon>
        <taxon>Ascomycota</taxon>
        <taxon>Pezizomycotina</taxon>
        <taxon>Eurotiomycetes</taxon>
        <taxon>Eurotiomycetidae</taxon>
        <taxon>Eurotiales</taxon>
        <taxon>Aspergillaceae</taxon>
        <taxon>Aspergillus</taxon>
        <taxon>Aspergillus subgen. Aspergillus</taxon>
    </lineage>
</organism>
<dbReference type="GO" id="GO:0005783">
    <property type="term" value="C:endoplasmic reticulum"/>
    <property type="evidence" value="ECO:0007669"/>
    <property type="project" value="TreeGrafter"/>
</dbReference>
<dbReference type="SUPFAM" id="SSF53383">
    <property type="entry name" value="PLP-dependent transferases"/>
    <property type="match status" value="1"/>
</dbReference>
<comment type="cofactor">
    <cofactor evidence="1">
        <name>pyridoxal 5'-phosphate</name>
        <dbReference type="ChEBI" id="CHEBI:597326"/>
    </cofactor>
</comment>
<evidence type="ECO:0000256" key="3">
    <source>
        <dbReference type="ARBA" id="ARBA00004991"/>
    </source>
</evidence>
<protein>
    <recommendedName>
        <fullName evidence="5">serine C-palmitoyltransferase</fullName>
        <ecNumber evidence="5">2.3.1.50</ecNumber>
    </recommendedName>
</protein>